<keyword evidence="2" id="KW-1133">Transmembrane helix</keyword>
<evidence type="ECO:0000256" key="2">
    <source>
        <dbReference type="SAM" id="Phobius"/>
    </source>
</evidence>
<keyword evidence="2" id="KW-0472">Membrane</keyword>
<dbReference type="AlphaFoldDB" id="A0A0W0D101"/>
<reference evidence="3 4" key="1">
    <citation type="submission" date="2015-10" db="EMBL/GenBank/DDBJ databases">
        <title>Draft genomes sequences of Candida glabrata isolates 1A, 1B, 2A, 2B, 3A and 3B.</title>
        <authorList>
            <person name="Haavelsrud O.E."/>
            <person name="Gaustad P."/>
        </authorList>
    </citation>
    <scope>NUCLEOTIDE SEQUENCE [LARGE SCALE GENOMIC DNA]</scope>
    <source>
        <strain evidence="3">910700640</strain>
    </source>
</reference>
<dbReference type="Proteomes" id="UP000054886">
    <property type="component" value="Unassembled WGS sequence"/>
</dbReference>
<feature type="region of interest" description="Disordered" evidence="1">
    <location>
        <begin position="212"/>
        <end position="283"/>
    </location>
</feature>
<dbReference type="OrthoDB" id="3980401at2759"/>
<dbReference type="EMBL" id="LLZZ01000119">
    <property type="protein sequence ID" value="KTB03513.1"/>
    <property type="molecule type" value="Genomic_DNA"/>
</dbReference>
<dbReference type="PANTHER" id="PTHR40018:SF1">
    <property type="entry name" value="[PSI+] INDUCTION PROTEIN 2"/>
    <property type="match status" value="1"/>
</dbReference>
<evidence type="ECO:0000313" key="3">
    <source>
        <dbReference type="EMBL" id="KTB03513.1"/>
    </source>
</evidence>
<proteinExistence type="predicted"/>
<dbReference type="VEuPathDB" id="FungiDB:GVI51_B04411"/>
<dbReference type="VEuPathDB" id="FungiDB:GW608_B04345"/>
<feature type="region of interest" description="Disordered" evidence="1">
    <location>
        <begin position="159"/>
        <end position="186"/>
    </location>
</feature>
<dbReference type="GO" id="GO:0005935">
    <property type="term" value="C:cellular bud neck"/>
    <property type="evidence" value="ECO:0007669"/>
    <property type="project" value="EnsemblFungi"/>
</dbReference>
<feature type="compositionally biased region" description="Low complexity" evidence="1">
    <location>
        <begin position="274"/>
        <end position="283"/>
    </location>
</feature>
<dbReference type="PhylomeDB" id="A0A0W0D101"/>
<keyword evidence="2" id="KW-0812">Transmembrane</keyword>
<dbReference type="VEuPathDB" id="FungiDB:CAGL0B04477g"/>
<comment type="caution">
    <text evidence="3">The sequence shown here is derived from an EMBL/GenBank/DDBJ whole genome shotgun (WGS) entry which is preliminary data.</text>
</comment>
<organism evidence="3 4">
    <name type="scientific">Candida glabrata</name>
    <name type="common">Yeast</name>
    <name type="synonym">Torulopsis glabrata</name>
    <dbReference type="NCBI Taxonomy" id="5478"/>
    <lineage>
        <taxon>Eukaryota</taxon>
        <taxon>Fungi</taxon>
        <taxon>Dikarya</taxon>
        <taxon>Ascomycota</taxon>
        <taxon>Saccharomycotina</taxon>
        <taxon>Saccharomycetes</taxon>
        <taxon>Saccharomycetales</taxon>
        <taxon>Saccharomycetaceae</taxon>
        <taxon>Nakaseomyces</taxon>
    </lineage>
</organism>
<dbReference type="PANTHER" id="PTHR40018">
    <property type="entry name" value="[PSI+] INDUCTION PROTEIN 2"/>
    <property type="match status" value="1"/>
</dbReference>
<dbReference type="InterPro" id="IPR037504">
    <property type="entry name" value="PSI_induc_2"/>
</dbReference>
<dbReference type="OMA" id="MPERAYN"/>
<feature type="compositionally biased region" description="Polar residues" evidence="1">
    <location>
        <begin position="224"/>
        <end position="236"/>
    </location>
</feature>
<sequence length="283" mass="31946">MIGRCQAEALFRRSSFTDGVIDTGKSFKSWDTCMHNKACKIIAIVGIVIASIVAVWLIGGLLSCFTRGVSGIGEFCCWCCNLCNKNPNEPNGYGNQNFNTVPNGKFVGSPPDVVYQPIHMPERAYNKFDAYAEYDPRKNSSKNTVYDESIELNDRYDLESQNLQGRSRKQTHLSPQRMPLTMETERFDGRDELSVYGGYHHRGQSTSDVSDISYEMEPFPPAQQSPSRRQHLSTNYNSSSNLVSGGRGSRSSHTSPVRQPVRAPYPADNDSYYEENVYRNNRY</sequence>
<dbReference type="VEuPathDB" id="FungiDB:GWK60_B04345"/>
<dbReference type="GO" id="GO:0005886">
    <property type="term" value="C:plasma membrane"/>
    <property type="evidence" value="ECO:0007669"/>
    <property type="project" value="EnsemblFungi"/>
</dbReference>
<evidence type="ECO:0000256" key="1">
    <source>
        <dbReference type="SAM" id="MobiDB-lite"/>
    </source>
</evidence>
<evidence type="ECO:0000313" key="4">
    <source>
        <dbReference type="Proteomes" id="UP000054886"/>
    </source>
</evidence>
<feature type="transmembrane region" description="Helical" evidence="2">
    <location>
        <begin position="41"/>
        <end position="62"/>
    </location>
</feature>
<gene>
    <name evidence="3" type="ORF">AO440_000353</name>
</gene>
<accession>A0A0W0D101</accession>
<protein>
    <submittedName>
        <fullName evidence="3">[PSI+] induction protein 2</fullName>
    </submittedName>
</protein>
<dbReference type="VEuPathDB" id="FungiDB:B1J91_B04477g"/>
<name>A0A0W0D101_CANGB</name>
<feature type="compositionally biased region" description="Low complexity" evidence="1">
    <location>
        <begin position="237"/>
        <end position="252"/>
    </location>
</feature>